<proteinExistence type="predicted"/>
<comment type="caution">
    <text evidence="2">The sequence shown here is derived from an EMBL/GenBank/DDBJ whole genome shotgun (WGS) entry which is preliminary data.</text>
</comment>
<dbReference type="EMBL" id="LXQA010320251">
    <property type="protein sequence ID" value="MCI43640.1"/>
    <property type="molecule type" value="Genomic_DNA"/>
</dbReference>
<accession>A0A392S6N5</accession>
<protein>
    <submittedName>
        <fullName evidence="2">Uncharacterized protein</fullName>
    </submittedName>
</protein>
<name>A0A392S6N5_9FABA</name>
<feature type="chain" id="PRO_5017477553" evidence="1">
    <location>
        <begin position="18"/>
        <end position="30"/>
    </location>
</feature>
<dbReference type="Proteomes" id="UP000265520">
    <property type="component" value="Unassembled WGS sequence"/>
</dbReference>
<keyword evidence="1" id="KW-0732">Signal</keyword>
<evidence type="ECO:0000313" key="3">
    <source>
        <dbReference type="Proteomes" id="UP000265520"/>
    </source>
</evidence>
<evidence type="ECO:0000256" key="1">
    <source>
        <dbReference type="SAM" id="SignalP"/>
    </source>
</evidence>
<organism evidence="2 3">
    <name type="scientific">Trifolium medium</name>
    <dbReference type="NCBI Taxonomy" id="97028"/>
    <lineage>
        <taxon>Eukaryota</taxon>
        <taxon>Viridiplantae</taxon>
        <taxon>Streptophyta</taxon>
        <taxon>Embryophyta</taxon>
        <taxon>Tracheophyta</taxon>
        <taxon>Spermatophyta</taxon>
        <taxon>Magnoliopsida</taxon>
        <taxon>eudicotyledons</taxon>
        <taxon>Gunneridae</taxon>
        <taxon>Pentapetalae</taxon>
        <taxon>rosids</taxon>
        <taxon>fabids</taxon>
        <taxon>Fabales</taxon>
        <taxon>Fabaceae</taxon>
        <taxon>Papilionoideae</taxon>
        <taxon>50 kb inversion clade</taxon>
        <taxon>NPAAA clade</taxon>
        <taxon>Hologalegina</taxon>
        <taxon>IRL clade</taxon>
        <taxon>Trifolieae</taxon>
        <taxon>Trifolium</taxon>
    </lineage>
</organism>
<reference evidence="2 3" key="1">
    <citation type="journal article" date="2018" name="Front. Plant Sci.">
        <title>Red Clover (Trifolium pratense) and Zigzag Clover (T. medium) - A Picture of Genomic Similarities and Differences.</title>
        <authorList>
            <person name="Dluhosova J."/>
            <person name="Istvanek J."/>
            <person name="Nedelnik J."/>
            <person name="Repkova J."/>
        </authorList>
    </citation>
    <scope>NUCLEOTIDE SEQUENCE [LARGE SCALE GENOMIC DNA]</scope>
    <source>
        <strain evidence="3">cv. 10/8</strain>
        <tissue evidence="2">Leaf</tissue>
    </source>
</reference>
<dbReference type="AlphaFoldDB" id="A0A392S6N5"/>
<sequence length="30" mass="3099">MLALRAALLLVPALCAGMPALRTGDSSLWS</sequence>
<evidence type="ECO:0000313" key="2">
    <source>
        <dbReference type="EMBL" id="MCI43640.1"/>
    </source>
</evidence>
<feature type="signal peptide" evidence="1">
    <location>
        <begin position="1"/>
        <end position="17"/>
    </location>
</feature>
<keyword evidence="3" id="KW-1185">Reference proteome</keyword>